<keyword evidence="4" id="KW-0472">Membrane</keyword>
<dbReference type="InterPro" id="IPR050328">
    <property type="entry name" value="Dev_Immune_Receptor"/>
</dbReference>
<keyword evidence="3" id="KW-0677">Repeat</keyword>
<dbReference type="GO" id="GO:0031012">
    <property type="term" value="C:extracellular matrix"/>
    <property type="evidence" value="ECO:0007669"/>
    <property type="project" value="TreeGrafter"/>
</dbReference>
<dbReference type="InterPro" id="IPR017241">
    <property type="entry name" value="Toll-like_receptor"/>
</dbReference>
<evidence type="ECO:0000313" key="15">
    <source>
        <dbReference type="RefSeq" id="XP_013403999.1"/>
    </source>
</evidence>
<proteinExistence type="predicted"/>
<gene>
    <name evidence="8 9 10 11 12 13 14 15 16" type="primary">LOC106169163</name>
</gene>
<dbReference type="GO" id="GO:0006955">
    <property type="term" value="P:immune response"/>
    <property type="evidence" value="ECO:0007669"/>
    <property type="project" value="InterPro"/>
</dbReference>
<keyword evidence="2 5" id="KW-0732">Signal</keyword>
<dbReference type="Pfam" id="PF00560">
    <property type="entry name" value="LRR_1"/>
    <property type="match status" value="3"/>
</dbReference>
<dbReference type="OMA" id="FWNITHL"/>
<dbReference type="Proteomes" id="UP000085678">
    <property type="component" value="Unplaced"/>
</dbReference>
<evidence type="ECO:0000313" key="7">
    <source>
        <dbReference type="Proteomes" id="UP000085678"/>
    </source>
</evidence>
<dbReference type="GO" id="GO:0005615">
    <property type="term" value="C:extracellular space"/>
    <property type="evidence" value="ECO:0007669"/>
    <property type="project" value="TreeGrafter"/>
</dbReference>
<evidence type="ECO:0000313" key="16">
    <source>
        <dbReference type="RefSeq" id="XP_013404001.1"/>
    </source>
</evidence>
<dbReference type="GO" id="GO:0016020">
    <property type="term" value="C:membrane"/>
    <property type="evidence" value="ECO:0007669"/>
    <property type="project" value="InterPro"/>
</dbReference>
<dbReference type="PROSITE" id="PS51257">
    <property type="entry name" value="PROKAR_LIPOPROTEIN"/>
    <property type="match status" value="1"/>
</dbReference>
<keyword evidence="4" id="KW-1133">Transmembrane helix</keyword>
<keyword evidence="4" id="KW-0812">Transmembrane</keyword>
<dbReference type="PRINTS" id="PR00019">
    <property type="entry name" value="LEURICHRPT"/>
</dbReference>
<dbReference type="RefSeq" id="XP_013404001.1">
    <property type="nucleotide sequence ID" value="XM_013548547.2"/>
</dbReference>
<dbReference type="STRING" id="7574.A0A1S3J0M3"/>
<dbReference type="KEGG" id="lak:106169163"/>
<dbReference type="InterPro" id="IPR003591">
    <property type="entry name" value="Leu-rich_rpt_typical-subtyp"/>
</dbReference>
<sequence>MLKMASSQITILMPLLTLACVATGFSLPTNSEQGCPSLCTCYKQSTVIRCEGMQMKKVPLLPSSARWVYLNNNRLNILGNFSFEGLPNLEYINLENNGLYQLDPNAFGSGLNKLKVLKLGHNLLKEIPEGFFRRSTQVTELDLSYNTFTTVPHTCMQYLTQLKILNVSYNDIYDPVLSSSFQHTTKLQYLDYSGNDIVRLAGNAFQAMLWWDAIPKYLNLSNCNIKYIDSEAFEKLYHLSQVTLSGNPGIPIGTLKDAMKRLEVASLRRLEMANMNITETAHIFSNLELSSLESLDLSHNQITTIGQRTFYFLSRLTDLDLSHNMIGAIGDMSGLTLIQRLHLSHNQISFLDESEIETINTLKELHLSHNKFTDISNAPLQELWDLILLDLSNNFLQEFEVSASLEHLEHLNVAQNGLTTLGTIPRLLQLKYLDVSGNRLSFLSSELFSRSNQIESVNFSHNAITEINQNAFLSHAPSVIDLSHNSLTRLEDFGWKDQQVKVILLNNNRIMSMSTTALHGLRWLSILDLSNNSLRDIWWENFKDLQNLKTLILSGNDLGSMLKTQNGVALLNSLRGLETLYLDKNSIDEPHEDLFYNLTSLTRLDLSQNMMENTSWKLLSRLQSITHLNLSSNNFKQFDPESFEGFGSLQSLDLSLNPFECNCDLLEFRNWLDRTSVSIEDFDKIDRYVCQSPDKWKGRPLMYFYPAVDSCGELFDKRIIFLAIGAIGLVIVLIGGLVFYRHRWRIKRRLARHQYGVIRERDNNALQLTLHQPNGNTQNGGNVWL</sequence>
<reference evidence="8 9" key="1">
    <citation type="submission" date="2025-04" db="UniProtKB">
        <authorList>
            <consortium name="RefSeq"/>
        </authorList>
    </citation>
    <scope>IDENTIFICATION</scope>
    <source>
        <tissue evidence="8 9">Gonads</tissue>
    </source>
</reference>
<dbReference type="OrthoDB" id="6156376at2759"/>
<accession>A0A1S3J0M3</accession>
<dbReference type="RefSeq" id="XP_013403996.1">
    <property type="nucleotide sequence ID" value="XM_013548542.2"/>
</dbReference>
<evidence type="ECO:0000259" key="6">
    <source>
        <dbReference type="SMART" id="SM00082"/>
    </source>
</evidence>
<dbReference type="InterPro" id="IPR001611">
    <property type="entry name" value="Leu-rich_rpt"/>
</dbReference>
<evidence type="ECO:0000256" key="1">
    <source>
        <dbReference type="ARBA" id="ARBA00022614"/>
    </source>
</evidence>
<dbReference type="Pfam" id="PF13855">
    <property type="entry name" value="LRR_8"/>
    <property type="match status" value="5"/>
</dbReference>
<feature type="transmembrane region" description="Helical" evidence="4">
    <location>
        <begin position="719"/>
        <end position="740"/>
    </location>
</feature>
<evidence type="ECO:0000313" key="8">
    <source>
        <dbReference type="RefSeq" id="XP_013403991.1"/>
    </source>
</evidence>
<dbReference type="SUPFAM" id="SSF52058">
    <property type="entry name" value="L domain-like"/>
    <property type="match status" value="2"/>
</dbReference>
<feature type="signal peptide" evidence="5">
    <location>
        <begin position="1"/>
        <end position="24"/>
    </location>
</feature>
<evidence type="ECO:0000256" key="4">
    <source>
        <dbReference type="SAM" id="Phobius"/>
    </source>
</evidence>
<keyword evidence="7" id="KW-1185">Reference proteome</keyword>
<evidence type="ECO:0000313" key="14">
    <source>
        <dbReference type="RefSeq" id="XP_013403998.1"/>
    </source>
</evidence>
<feature type="chain" id="PRO_5014545868" evidence="5">
    <location>
        <begin position="25"/>
        <end position="785"/>
    </location>
</feature>
<evidence type="ECO:0000256" key="5">
    <source>
        <dbReference type="SAM" id="SignalP"/>
    </source>
</evidence>
<dbReference type="RefSeq" id="XP_013403994.1">
    <property type="nucleotide sequence ID" value="XM_013548540.2"/>
</dbReference>
<dbReference type="RefSeq" id="XP_013403998.1">
    <property type="nucleotide sequence ID" value="XM_013548544.2"/>
</dbReference>
<dbReference type="RefSeq" id="XP_013403991.1">
    <property type="nucleotide sequence ID" value="XM_013548537.2"/>
</dbReference>
<evidence type="ECO:0000313" key="13">
    <source>
        <dbReference type="RefSeq" id="XP_013403996.1"/>
    </source>
</evidence>
<dbReference type="Gene3D" id="3.80.10.10">
    <property type="entry name" value="Ribonuclease Inhibitor"/>
    <property type="match status" value="5"/>
</dbReference>
<keyword evidence="1" id="KW-0433">Leucine-rich repeat</keyword>
<dbReference type="PIRSF" id="PIRSF037595">
    <property type="entry name" value="Toll-like_receptor"/>
    <property type="match status" value="1"/>
</dbReference>
<dbReference type="SMART" id="SM00082">
    <property type="entry name" value="LRRCT"/>
    <property type="match status" value="1"/>
</dbReference>
<dbReference type="RefSeq" id="XP_013403999.1">
    <property type="nucleotide sequence ID" value="XM_013548545.2"/>
</dbReference>
<dbReference type="SMART" id="SM00365">
    <property type="entry name" value="LRR_SD22"/>
    <property type="match status" value="7"/>
</dbReference>
<evidence type="ECO:0000313" key="10">
    <source>
        <dbReference type="RefSeq" id="XP_013403993.1"/>
    </source>
</evidence>
<evidence type="ECO:0000313" key="12">
    <source>
        <dbReference type="RefSeq" id="XP_013403995.1"/>
    </source>
</evidence>
<evidence type="ECO:0000256" key="2">
    <source>
        <dbReference type="ARBA" id="ARBA00022729"/>
    </source>
</evidence>
<dbReference type="SMART" id="SM00369">
    <property type="entry name" value="LRR_TYP"/>
    <property type="match status" value="17"/>
</dbReference>
<dbReference type="InterPro" id="IPR032675">
    <property type="entry name" value="LRR_dom_sf"/>
</dbReference>
<dbReference type="InterPro" id="IPR000483">
    <property type="entry name" value="Cys-rich_flank_reg_C"/>
</dbReference>
<dbReference type="RefSeq" id="XP_013403992.1">
    <property type="nucleotide sequence ID" value="XM_013548538.2"/>
</dbReference>
<dbReference type="GO" id="GO:0002224">
    <property type="term" value="P:toll-like receptor signaling pathway"/>
    <property type="evidence" value="ECO:0007669"/>
    <property type="project" value="InterPro"/>
</dbReference>
<protein>
    <submittedName>
        <fullName evidence="8 9">Protein artichoke</fullName>
    </submittedName>
</protein>
<dbReference type="PANTHER" id="PTHR24373:SF275">
    <property type="entry name" value="TIR DOMAIN-CONTAINING PROTEIN"/>
    <property type="match status" value="1"/>
</dbReference>
<dbReference type="GeneID" id="106169163"/>
<dbReference type="PANTHER" id="PTHR24373">
    <property type="entry name" value="SLIT RELATED LEUCINE-RICH REPEAT NEURONAL PROTEIN"/>
    <property type="match status" value="1"/>
</dbReference>
<feature type="domain" description="LRRCT" evidence="6">
    <location>
        <begin position="657"/>
        <end position="712"/>
    </location>
</feature>
<dbReference type="RefSeq" id="XP_013403995.1">
    <property type="nucleotide sequence ID" value="XM_013548541.2"/>
</dbReference>
<dbReference type="RefSeq" id="XP_013403993.1">
    <property type="nucleotide sequence ID" value="XM_013548539.2"/>
</dbReference>
<dbReference type="GO" id="GO:0004888">
    <property type="term" value="F:transmembrane signaling receptor activity"/>
    <property type="evidence" value="ECO:0007669"/>
    <property type="project" value="InterPro"/>
</dbReference>
<dbReference type="PROSITE" id="PS51450">
    <property type="entry name" value="LRR"/>
    <property type="match status" value="6"/>
</dbReference>
<evidence type="ECO:0000313" key="9">
    <source>
        <dbReference type="RefSeq" id="XP_013403992.1"/>
    </source>
</evidence>
<evidence type="ECO:0000256" key="3">
    <source>
        <dbReference type="ARBA" id="ARBA00022737"/>
    </source>
</evidence>
<evidence type="ECO:0000313" key="11">
    <source>
        <dbReference type="RefSeq" id="XP_013403994.1"/>
    </source>
</evidence>
<dbReference type="AlphaFoldDB" id="A0A1S3J0M3"/>
<name>A0A1S3J0M3_LINAN</name>
<organism evidence="7 12">
    <name type="scientific">Lingula anatina</name>
    <name type="common">Brachiopod</name>
    <name type="synonym">Lingula unguis</name>
    <dbReference type="NCBI Taxonomy" id="7574"/>
    <lineage>
        <taxon>Eukaryota</taxon>
        <taxon>Metazoa</taxon>
        <taxon>Spiralia</taxon>
        <taxon>Lophotrochozoa</taxon>
        <taxon>Brachiopoda</taxon>
        <taxon>Linguliformea</taxon>
        <taxon>Lingulata</taxon>
        <taxon>Lingulida</taxon>
        <taxon>Linguloidea</taxon>
        <taxon>Lingulidae</taxon>
        <taxon>Lingula</taxon>
    </lineage>
</organism>